<feature type="region of interest" description="Disordered" evidence="1">
    <location>
        <begin position="117"/>
        <end position="140"/>
    </location>
</feature>
<feature type="compositionally biased region" description="Polar residues" evidence="1">
    <location>
        <begin position="60"/>
        <end position="84"/>
    </location>
</feature>
<dbReference type="AlphaFoldDB" id="A0A3S5CNQ0"/>
<proteinExistence type="predicted"/>
<evidence type="ECO:0000313" key="2">
    <source>
        <dbReference type="EMBL" id="VEL35838.1"/>
    </source>
</evidence>
<feature type="region of interest" description="Disordered" evidence="1">
    <location>
        <begin position="252"/>
        <end position="368"/>
    </location>
</feature>
<dbReference type="EMBL" id="CAAALY010250808">
    <property type="protein sequence ID" value="VEL35838.1"/>
    <property type="molecule type" value="Genomic_DNA"/>
</dbReference>
<evidence type="ECO:0000313" key="3">
    <source>
        <dbReference type="Proteomes" id="UP000784294"/>
    </source>
</evidence>
<feature type="compositionally biased region" description="Basic residues" evidence="1">
    <location>
        <begin position="129"/>
        <end position="140"/>
    </location>
</feature>
<feature type="region of interest" description="Disordered" evidence="1">
    <location>
        <begin position="155"/>
        <end position="177"/>
    </location>
</feature>
<keyword evidence="3" id="KW-1185">Reference proteome</keyword>
<name>A0A3S5CNQ0_9PLAT</name>
<gene>
    <name evidence="2" type="ORF">PXEA_LOCUS29278</name>
</gene>
<reference evidence="2" key="1">
    <citation type="submission" date="2018-11" db="EMBL/GenBank/DDBJ databases">
        <authorList>
            <consortium name="Pathogen Informatics"/>
        </authorList>
    </citation>
    <scope>NUCLEOTIDE SEQUENCE</scope>
</reference>
<dbReference type="Proteomes" id="UP000784294">
    <property type="component" value="Unassembled WGS sequence"/>
</dbReference>
<evidence type="ECO:0000256" key="1">
    <source>
        <dbReference type="SAM" id="MobiDB-lite"/>
    </source>
</evidence>
<organism evidence="2 3">
    <name type="scientific">Protopolystoma xenopodis</name>
    <dbReference type="NCBI Taxonomy" id="117903"/>
    <lineage>
        <taxon>Eukaryota</taxon>
        <taxon>Metazoa</taxon>
        <taxon>Spiralia</taxon>
        <taxon>Lophotrochozoa</taxon>
        <taxon>Platyhelminthes</taxon>
        <taxon>Monogenea</taxon>
        <taxon>Polyopisthocotylea</taxon>
        <taxon>Polystomatidea</taxon>
        <taxon>Polystomatidae</taxon>
        <taxon>Protopolystoma</taxon>
    </lineage>
</organism>
<accession>A0A3S5CNQ0</accession>
<sequence>MASKLLNSAKKSPFIAQMSECSLKKRMTIGSSHSDLRDNSEIDPSPKSAKRPCMRRQPQPRGSESNPLTVNLIDSSQVEMSVNDANIPPKKTTRTRQKPVRYQILESKSSPIINSSVSSTLHDQEKSIKTPRRRRQAKSRIHLSSIKDNLVPSKRLRKSTSSKTADIGIGSRTRKGLSKSLALPHLESSFLTGLTSNSKQNQDIFPALRTSNSGEMSVISQRSLKPKNMASSLTSKSDLKAAKRLKREASLKFIEPSNLSPDSPKTHLTRPEVHSVPGRSRRKLTSETSTHSLIHPEPVLIGPSSRSLRSSKRQGKQPSSLKPVSSNDSPDVEAQPRPARESRMSKTKVQRSIKASTDMSSKRLGLSSVVSDRPETTLSCITVSTSKKRKRAFEEAPIEVPKKRLAIRNNEVISSGPPLGVETRSRRLRFVDPTSNSYPHLHGPVDPFLIFIHLHCRLTEQSARALIPMLLDDASSLRNGIHVLEDTLVKIINISDTFGGETKQEMETNNPNNIDIGANGQERIC</sequence>
<comment type="caution">
    <text evidence="2">The sequence shown here is derived from an EMBL/GenBank/DDBJ whole genome shotgun (WGS) entry which is preliminary data.</text>
</comment>
<feature type="compositionally biased region" description="Polar residues" evidence="1">
    <location>
        <begin position="316"/>
        <end position="329"/>
    </location>
</feature>
<feature type="region of interest" description="Disordered" evidence="1">
    <location>
        <begin position="26"/>
        <end position="97"/>
    </location>
</feature>
<protein>
    <submittedName>
        <fullName evidence="2">Uncharacterized protein</fullName>
    </submittedName>
</protein>